<keyword evidence="2" id="KW-1185">Reference proteome</keyword>
<dbReference type="HOGENOM" id="CLU_1161536_0_0_1"/>
<evidence type="ECO:0000313" key="1">
    <source>
        <dbReference type="EMBL" id="KIK24720.1"/>
    </source>
</evidence>
<dbReference type="OrthoDB" id="2660902at2759"/>
<evidence type="ECO:0000313" key="2">
    <source>
        <dbReference type="Proteomes" id="UP000054018"/>
    </source>
</evidence>
<reference evidence="1 2" key="1">
    <citation type="submission" date="2014-04" db="EMBL/GenBank/DDBJ databases">
        <authorList>
            <consortium name="DOE Joint Genome Institute"/>
            <person name="Kuo A."/>
            <person name="Kohler A."/>
            <person name="Costa M.D."/>
            <person name="Nagy L.G."/>
            <person name="Floudas D."/>
            <person name="Copeland A."/>
            <person name="Barry K.W."/>
            <person name="Cichocki N."/>
            <person name="Veneault-Fourrey C."/>
            <person name="LaButti K."/>
            <person name="Lindquist E.A."/>
            <person name="Lipzen A."/>
            <person name="Lundell T."/>
            <person name="Morin E."/>
            <person name="Murat C."/>
            <person name="Sun H."/>
            <person name="Tunlid A."/>
            <person name="Henrissat B."/>
            <person name="Grigoriev I.V."/>
            <person name="Hibbett D.S."/>
            <person name="Martin F."/>
            <person name="Nordberg H.P."/>
            <person name="Cantor M.N."/>
            <person name="Hua S.X."/>
        </authorList>
    </citation>
    <scope>NUCLEOTIDE SEQUENCE [LARGE SCALE GENOMIC DNA]</scope>
    <source>
        <strain evidence="1 2">441</strain>
    </source>
</reference>
<sequence length="239" mass="27249">MCTFLSHYWYFLLKNYSLKSKYQKQNALLGQTGAGCTYKGLISSKRTRNIINTIQKEFPWWADLHGWWCTNPTYNNTWSSADSGQNFSVHVVELFKLWQTPPLAADPKSHLPRQPPLSHEFKDGEIPNEGFLGAANKSFVGPTLHLQTIITCHHTLSSHCLQWQPTFAYCHSPPAVMHSQPSRILETVSLNDKPPPMTFPCPKLQPSHPSANQEWLSVLRPVPMNRDNSSDSEEGCSWW</sequence>
<dbReference type="STRING" id="765257.A0A0C9YI37"/>
<gene>
    <name evidence="1" type="ORF">PISMIDRAFT_98158</name>
</gene>
<dbReference type="AlphaFoldDB" id="A0A0C9YI37"/>
<accession>A0A0C9YI37</accession>
<dbReference type="EMBL" id="KN833714">
    <property type="protein sequence ID" value="KIK24720.1"/>
    <property type="molecule type" value="Genomic_DNA"/>
</dbReference>
<name>A0A0C9YI37_9AGAM</name>
<proteinExistence type="predicted"/>
<dbReference type="Proteomes" id="UP000054018">
    <property type="component" value="Unassembled WGS sequence"/>
</dbReference>
<protein>
    <submittedName>
        <fullName evidence="1">Uncharacterized protein</fullName>
    </submittedName>
</protein>
<organism evidence="1 2">
    <name type="scientific">Pisolithus microcarpus 441</name>
    <dbReference type="NCBI Taxonomy" id="765257"/>
    <lineage>
        <taxon>Eukaryota</taxon>
        <taxon>Fungi</taxon>
        <taxon>Dikarya</taxon>
        <taxon>Basidiomycota</taxon>
        <taxon>Agaricomycotina</taxon>
        <taxon>Agaricomycetes</taxon>
        <taxon>Agaricomycetidae</taxon>
        <taxon>Boletales</taxon>
        <taxon>Sclerodermatineae</taxon>
        <taxon>Pisolithaceae</taxon>
        <taxon>Pisolithus</taxon>
    </lineage>
</organism>
<reference evidence="2" key="2">
    <citation type="submission" date="2015-01" db="EMBL/GenBank/DDBJ databases">
        <title>Evolutionary Origins and Diversification of the Mycorrhizal Mutualists.</title>
        <authorList>
            <consortium name="DOE Joint Genome Institute"/>
            <consortium name="Mycorrhizal Genomics Consortium"/>
            <person name="Kohler A."/>
            <person name="Kuo A."/>
            <person name="Nagy L.G."/>
            <person name="Floudas D."/>
            <person name="Copeland A."/>
            <person name="Barry K.W."/>
            <person name="Cichocki N."/>
            <person name="Veneault-Fourrey C."/>
            <person name="LaButti K."/>
            <person name="Lindquist E.A."/>
            <person name="Lipzen A."/>
            <person name="Lundell T."/>
            <person name="Morin E."/>
            <person name="Murat C."/>
            <person name="Riley R."/>
            <person name="Ohm R."/>
            <person name="Sun H."/>
            <person name="Tunlid A."/>
            <person name="Henrissat B."/>
            <person name="Grigoriev I.V."/>
            <person name="Hibbett D.S."/>
            <person name="Martin F."/>
        </authorList>
    </citation>
    <scope>NUCLEOTIDE SEQUENCE [LARGE SCALE GENOMIC DNA]</scope>
    <source>
        <strain evidence="2">441</strain>
    </source>
</reference>